<name>A0A829HFD0_9GAMM</name>
<reference evidence="2 3" key="1">
    <citation type="submission" date="2013-06" db="EMBL/GenBank/DDBJ databases">
        <title>The Genome Sequence of Acinetobacter gyllenbergii CIP 110306.</title>
        <authorList>
            <consortium name="The Broad Institute Genome Sequencing Platform"/>
            <consortium name="The Broad Institute Genome Sequencing Center for Infectious Disease"/>
            <person name="Cerqueira G."/>
            <person name="Feldgarden M."/>
            <person name="Courvalin P."/>
            <person name="Perichon B."/>
            <person name="Grillot-Courvalin C."/>
            <person name="Clermont D."/>
            <person name="Rocha E."/>
            <person name="Yoon E.-J."/>
            <person name="Nemec A."/>
            <person name="Young S.K."/>
            <person name="Zeng Q."/>
            <person name="Gargeya S."/>
            <person name="Fitzgerald M."/>
            <person name="Abouelleil A."/>
            <person name="Alvarado L."/>
            <person name="Berlin A.M."/>
            <person name="Chapman S.B."/>
            <person name="Dewar J."/>
            <person name="Goldberg J."/>
            <person name="Griggs A."/>
            <person name="Gujja S."/>
            <person name="Hansen M."/>
            <person name="Howarth C."/>
            <person name="Imamovic A."/>
            <person name="Larimer J."/>
            <person name="McCowan C."/>
            <person name="Murphy C."/>
            <person name="Pearson M."/>
            <person name="Priest M."/>
            <person name="Roberts A."/>
            <person name="Saif S."/>
            <person name="Shea T."/>
            <person name="Sykes S."/>
            <person name="Wortman J."/>
            <person name="Nusbaum C."/>
            <person name="Birren B."/>
        </authorList>
    </citation>
    <scope>NUCLEOTIDE SEQUENCE [LARGE SCALE GENOMIC DNA]</scope>
    <source>
        <strain evidence="2 3">CIP 110306</strain>
    </source>
</reference>
<dbReference type="Proteomes" id="UP000014523">
    <property type="component" value="Unassembled WGS sequence"/>
</dbReference>
<gene>
    <name evidence="2" type="ORF">F957_02413</name>
</gene>
<protein>
    <submittedName>
        <fullName evidence="2">Uncharacterized protein</fullName>
    </submittedName>
</protein>
<keyword evidence="1" id="KW-1133">Transmembrane helix</keyword>
<keyword evidence="1" id="KW-0812">Transmembrane</keyword>
<organism evidence="2 3">
    <name type="scientific">Acinetobacter gyllenbergii CIP 110306 = MTCC 11365</name>
    <dbReference type="NCBI Taxonomy" id="1217657"/>
    <lineage>
        <taxon>Bacteria</taxon>
        <taxon>Pseudomonadati</taxon>
        <taxon>Pseudomonadota</taxon>
        <taxon>Gammaproteobacteria</taxon>
        <taxon>Moraxellales</taxon>
        <taxon>Moraxellaceae</taxon>
        <taxon>Acinetobacter</taxon>
    </lineage>
</organism>
<feature type="transmembrane region" description="Helical" evidence="1">
    <location>
        <begin position="7"/>
        <end position="24"/>
    </location>
</feature>
<proteinExistence type="predicted"/>
<comment type="caution">
    <text evidence="2">The sequence shown here is derived from an EMBL/GenBank/DDBJ whole genome shotgun (WGS) entry which is preliminary data.</text>
</comment>
<feature type="transmembrane region" description="Helical" evidence="1">
    <location>
        <begin position="78"/>
        <end position="96"/>
    </location>
</feature>
<dbReference type="EMBL" id="ATGG01000017">
    <property type="protein sequence ID" value="EPF80336.1"/>
    <property type="molecule type" value="Genomic_DNA"/>
</dbReference>
<feature type="transmembrane region" description="Helical" evidence="1">
    <location>
        <begin position="44"/>
        <end position="66"/>
    </location>
</feature>
<keyword evidence="1" id="KW-0472">Membrane</keyword>
<keyword evidence="3" id="KW-1185">Reference proteome</keyword>
<dbReference type="AlphaFoldDB" id="A0A829HFD0"/>
<accession>A0A829HFD0</accession>
<evidence type="ECO:0000313" key="3">
    <source>
        <dbReference type="Proteomes" id="UP000014523"/>
    </source>
</evidence>
<evidence type="ECO:0000313" key="2">
    <source>
        <dbReference type="EMBL" id="EPF80336.1"/>
    </source>
</evidence>
<sequence>MKISNCIYRIVTDIYLILLIYVYLKIHHYYFYLNQWEWYEDRDILSLLFISLIFFVSVTALFVYTVFSKVVKYRSVEWTLYCIYFCLMSSVFIAYLPRKYI</sequence>
<evidence type="ECO:0000256" key="1">
    <source>
        <dbReference type="SAM" id="Phobius"/>
    </source>
</evidence>